<evidence type="ECO:0000313" key="2">
    <source>
        <dbReference type="Proteomes" id="UP001229421"/>
    </source>
</evidence>
<name>A0AAD8L824_TARER</name>
<dbReference type="AlphaFoldDB" id="A0AAD8L824"/>
<evidence type="ECO:0000313" key="1">
    <source>
        <dbReference type="EMBL" id="KAK1437474.1"/>
    </source>
</evidence>
<dbReference type="Proteomes" id="UP001229421">
    <property type="component" value="Unassembled WGS sequence"/>
</dbReference>
<accession>A0AAD8L824</accession>
<proteinExistence type="predicted"/>
<comment type="caution">
    <text evidence="1">The sequence shown here is derived from an EMBL/GenBank/DDBJ whole genome shotgun (WGS) entry which is preliminary data.</text>
</comment>
<organism evidence="1 2">
    <name type="scientific">Tagetes erecta</name>
    <name type="common">African marigold</name>
    <dbReference type="NCBI Taxonomy" id="13708"/>
    <lineage>
        <taxon>Eukaryota</taxon>
        <taxon>Viridiplantae</taxon>
        <taxon>Streptophyta</taxon>
        <taxon>Embryophyta</taxon>
        <taxon>Tracheophyta</taxon>
        <taxon>Spermatophyta</taxon>
        <taxon>Magnoliopsida</taxon>
        <taxon>eudicotyledons</taxon>
        <taxon>Gunneridae</taxon>
        <taxon>Pentapetalae</taxon>
        <taxon>asterids</taxon>
        <taxon>campanulids</taxon>
        <taxon>Asterales</taxon>
        <taxon>Asteraceae</taxon>
        <taxon>Asteroideae</taxon>
        <taxon>Heliantheae alliance</taxon>
        <taxon>Tageteae</taxon>
        <taxon>Tagetes</taxon>
    </lineage>
</organism>
<gene>
    <name evidence="1" type="ORF">QVD17_03265</name>
</gene>
<keyword evidence="2" id="KW-1185">Reference proteome</keyword>
<protein>
    <submittedName>
        <fullName evidence="1">Uncharacterized protein</fullName>
    </submittedName>
</protein>
<dbReference type="EMBL" id="JAUHHV010000001">
    <property type="protein sequence ID" value="KAK1437474.1"/>
    <property type="molecule type" value="Genomic_DNA"/>
</dbReference>
<reference evidence="1" key="1">
    <citation type="journal article" date="2023" name="bioRxiv">
        <title>Improved chromosome-level genome assembly for marigold (Tagetes erecta).</title>
        <authorList>
            <person name="Jiang F."/>
            <person name="Yuan L."/>
            <person name="Wang S."/>
            <person name="Wang H."/>
            <person name="Xu D."/>
            <person name="Wang A."/>
            <person name="Fan W."/>
        </authorList>
    </citation>
    <scope>NUCLEOTIDE SEQUENCE</scope>
    <source>
        <strain evidence="1">WSJ</strain>
        <tissue evidence="1">Leaf</tissue>
    </source>
</reference>
<sequence length="127" mass="15088">MIMLEVLYGKIVTNEDVNQYRVKMAKQYYEEAELDDHLNLIDPNLRKQMHPKSLSIFLETAYDWLTEPNLLSEIDPNIIPEKVFYISDGWDAQQNQYTALEHILKRLKEAFDIQWKHENLLHGILLS</sequence>